<gene>
    <name evidence="1" type="ORF">EDD80_11348</name>
</gene>
<organism evidence="1 2">
    <name type="scientific">Anseongella ginsenosidimutans</name>
    <dbReference type="NCBI Taxonomy" id="496056"/>
    <lineage>
        <taxon>Bacteria</taxon>
        <taxon>Pseudomonadati</taxon>
        <taxon>Bacteroidota</taxon>
        <taxon>Sphingobacteriia</taxon>
        <taxon>Sphingobacteriales</taxon>
        <taxon>Sphingobacteriaceae</taxon>
        <taxon>Anseongella</taxon>
    </lineage>
</organism>
<protein>
    <submittedName>
        <fullName evidence="1">Uncharacterized protein</fullName>
    </submittedName>
</protein>
<dbReference type="OrthoDB" id="9964499at2"/>
<keyword evidence="2" id="KW-1185">Reference proteome</keyword>
<evidence type="ECO:0000313" key="2">
    <source>
        <dbReference type="Proteomes" id="UP000295807"/>
    </source>
</evidence>
<accession>A0A4R3KM56</accession>
<name>A0A4R3KM56_9SPHI</name>
<dbReference type="Proteomes" id="UP000295807">
    <property type="component" value="Unassembled WGS sequence"/>
</dbReference>
<proteinExistence type="predicted"/>
<dbReference type="AlphaFoldDB" id="A0A4R3KM56"/>
<dbReference type="RefSeq" id="WP_132130303.1">
    <property type="nucleotide sequence ID" value="NZ_CP042432.1"/>
</dbReference>
<sequence>MSITKIKKNGTEQFQRYLSHFKDQAKREESNNFYHVDVVADAYNQGFCDGEQSGRKEFVEELVKGSTERFVQKATQVYILTNLAVDHIQKNQYHVHSFFINIVHPNPQVIIVVPNEQLLDDKFVKETYEKMFELKKIFCKLFGDTFDIGLMGAEGIDLDALKEDRFDYSESFMANE</sequence>
<comment type="caution">
    <text evidence="1">The sequence shown here is derived from an EMBL/GenBank/DDBJ whole genome shotgun (WGS) entry which is preliminary data.</text>
</comment>
<dbReference type="EMBL" id="SMAD01000013">
    <property type="protein sequence ID" value="TCS85311.1"/>
    <property type="molecule type" value="Genomic_DNA"/>
</dbReference>
<evidence type="ECO:0000313" key="1">
    <source>
        <dbReference type="EMBL" id="TCS85311.1"/>
    </source>
</evidence>
<reference evidence="1 2" key="1">
    <citation type="submission" date="2019-03" db="EMBL/GenBank/DDBJ databases">
        <title>Genomic Encyclopedia of Type Strains, Phase IV (KMG-IV): sequencing the most valuable type-strain genomes for metagenomic binning, comparative biology and taxonomic classification.</title>
        <authorList>
            <person name="Goeker M."/>
        </authorList>
    </citation>
    <scope>NUCLEOTIDE SEQUENCE [LARGE SCALE GENOMIC DNA]</scope>
    <source>
        <strain evidence="1 2">DSM 21100</strain>
    </source>
</reference>